<dbReference type="PANTHER" id="PTHR21152">
    <property type="entry name" value="AMINOTRANSFERASE CLASS V"/>
    <property type="match status" value="1"/>
</dbReference>
<dbReference type="Gene3D" id="3.90.1150.10">
    <property type="entry name" value="Aspartate Aminotransferase, domain 1"/>
    <property type="match status" value="1"/>
</dbReference>
<dbReference type="GO" id="GO:0008453">
    <property type="term" value="F:alanine-glyoxylate transaminase activity"/>
    <property type="evidence" value="ECO:0007669"/>
    <property type="project" value="TreeGrafter"/>
</dbReference>
<dbReference type="InterPro" id="IPR015422">
    <property type="entry name" value="PyrdxlP-dep_Trfase_small"/>
</dbReference>
<evidence type="ECO:0000256" key="3">
    <source>
        <dbReference type="ARBA" id="ARBA00022576"/>
    </source>
</evidence>
<keyword evidence="9" id="KW-0560">Oxidoreductase</keyword>
<evidence type="ECO:0000313" key="9">
    <source>
        <dbReference type="EMBL" id="PRR73979.1"/>
    </source>
</evidence>
<evidence type="ECO:0000259" key="8">
    <source>
        <dbReference type="Pfam" id="PF00266"/>
    </source>
</evidence>
<sequence length="374" mass="40782">MQKPLLMIPGPCALTGEVQAAMSQPLVPHYGEEWVREYNETRNSLKPLLGTKEKVYLTVGSGHAGIEAAVNALAGCGEKMLVVDNGFFGERIACIARSYGIKVVLIKEEWGKPVDPALVEKALEDERDVRALAVVHGETSTGVVNPIKEIGEITCRRGIPLFVDAVCSVGGMEFLMDEWGVDVCVTASQKGLAAPPGLAIIALSEKAQGFLAARKSPPVGWYLNLQVWQEFEEKQGHFQPYGITMAVNNVRALKVSLDQIHQEGLKQRFHRHEQVARRIREGVAALGLETLAQGEALPLVTAIKCPPGVKAEEIVCFLKEKHDIYISGGLGPHKEDTFRVGHMGAMATLEAAESFLEALGDFLKQHRQIRSCTS</sequence>
<dbReference type="Gene3D" id="3.40.640.10">
    <property type="entry name" value="Type I PLP-dependent aspartate aminotransferase-like (Major domain)"/>
    <property type="match status" value="1"/>
</dbReference>
<evidence type="ECO:0000256" key="7">
    <source>
        <dbReference type="PIRSR" id="PIRSR000524-50"/>
    </source>
</evidence>
<protein>
    <submittedName>
        <fullName evidence="9">Soluble hydrogenase 42 kDa subunit</fullName>
        <ecNumber evidence="9">1.12.-.-</ecNumber>
    </submittedName>
</protein>
<dbReference type="GO" id="GO:0004760">
    <property type="term" value="F:L-serine-pyruvate transaminase activity"/>
    <property type="evidence" value="ECO:0007669"/>
    <property type="project" value="TreeGrafter"/>
</dbReference>
<feature type="domain" description="Aminotransferase class V" evidence="8">
    <location>
        <begin position="27"/>
        <end position="329"/>
    </location>
</feature>
<organism evidence="9 10">
    <name type="scientific">Neomoorella stamsii</name>
    <dbReference type="NCBI Taxonomy" id="1266720"/>
    <lineage>
        <taxon>Bacteria</taxon>
        <taxon>Bacillati</taxon>
        <taxon>Bacillota</taxon>
        <taxon>Clostridia</taxon>
        <taxon>Neomoorellales</taxon>
        <taxon>Neomoorellaceae</taxon>
        <taxon>Neomoorella</taxon>
    </lineage>
</organism>
<feature type="binding site" evidence="6">
    <location>
        <position position="339"/>
    </location>
    <ligand>
        <name>substrate</name>
    </ligand>
</feature>
<dbReference type="InterPro" id="IPR000192">
    <property type="entry name" value="Aminotrans_V_dom"/>
</dbReference>
<dbReference type="EC" id="1.12.-.-" evidence="9"/>
<evidence type="ECO:0000256" key="4">
    <source>
        <dbReference type="ARBA" id="ARBA00022679"/>
    </source>
</evidence>
<dbReference type="Pfam" id="PF00266">
    <property type="entry name" value="Aminotran_5"/>
    <property type="match status" value="1"/>
</dbReference>
<dbReference type="GO" id="GO:0016491">
    <property type="term" value="F:oxidoreductase activity"/>
    <property type="evidence" value="ECO:0007669"/>
    <property type="project" value="UniProtKB-KW"/>
</dbReference>
<feature type="modified residue" description="N6-(pyridoxal phosphate)lysine" evidence="7">
    <location>
        <position position="190"/>
    </location>
</feature>
<dbReference type="PANTHER" id="PTHR21152:SF24">
    <property type="entry name" value="ALANINE--GLYOXYLATE AMINOTRANSFERASE 1"/>
    <property type="match status" value="1"/>
</dbReference>
<comment type="cofactor">
    <cofactor evidence="1 7">
        <name>pyridoxal 5'-phosphate</name>
        <dbReference type="ChEBI" id="CHEBI:597326"/>
    </cofactor>
</comment>
<dbReference type="GO" id="GO:0019265">
    <property type="term" value="P:glycine biosynthetic process, by transamination of glyoxylate"/>
    <property type="evidence" value="ECO:0007669"/>
    <property type="project" value="TreeGrafter"/>
</dbReference>
<evidence type="ECO:0000256" key="5">
    <source>
        <dbReference type="ARBA" id="ARBA00022898"/>
    </source>
</evidence>
<comment type="similarity">
    <text evidence="2">Belongs to the class-V pyridoxal-phosphate-dependent aminotransferase family.</text>
</comment>
<dbReference type="SUPFAM" id="SSF53383">
    <property type="entry name" value="PLP-dependent transferases"/>
    <property type="match status" value="1"/>
</dbReference>
<gene>
    <name evidence="9" type="ORF">MOST_11930</name>
</gene>
<dbReference type="AlphaFoldDB" id="A0A9X7J4C5"/>
<keyword evidence="5 7" id="KW-0663">Pyridoxal phosphate</keyword>
<dbReference type="RefSeq" id="WP_054935486.1">
    <property type="nucleotide sequence ID" value="NZ_PVXL01000035.1"/>
</dbReference>
<keyword evidence="3" id="KW-0032">Aminotransferase</keyword>
<dbReference type="Proteomes" id="UP000239430">
    <property type="component" value="Unassembled WGS sequence"/>
</dbReference>
<reference evidence="9 10" key="1">
    <citation type="submission" date="2018-03" db="EMBL/GenBank/DDBJ databases">
        <title>Genome sequence of Moorella stamsii DSM 26217.</title>
        <authorList>
            <person name="Poehlein A."/>
            <person name="Daniel R."/>
        </authorList>
    </citation>
    <scope>NUCLEOTIDE SEQUENCE [LARGE SCALE GENOMIC DNA]</scope>
    <source>
        <strain evidence="10">DSM 26217</strain>
    </source>
</reference>
<proteinExistence type="inferred from homology"/>
<evidence type="ECO:0000256" key="1">
    <source>
        <dbReference type="ARBA" id="ARBA00001933"/>
    </source>
</evidence>
<evidence type="ECO:0000313" key="10">
    <source>
        <dbReference type="Proteomes" id="UP000239430"/>
    </source>
</evidence>
<evidence type="ECO:0000256" key="2">
    <source>
        <dbReference type="ARBA" id="ARBA00009236"/>
    </source>
</evidence>
<dbReference type="InterPro" id="IPR024169">
    <property type="entry name" value="SP_NH2Trfase/AEP_transaminase"/>
</dbReference>
<dbReference type="EMBL" id="PVXL01000035">
    <property type="protein sequence ID" value="PRR73979.1"/>
    <property type="molecule type" value="Genomic_DNA"/>
</dbReference>
<keyword evidence="10" id="KW-1185">Reference proteome</keyword>
<accession>A0A9X7J4C5</accession>
<evidence type="ECO:0000256" key="6">
    <source>
        <dbReference type="PIRSR" id="PIRSR000524-1"/>
    </source>
</evidence>
<name>A0A9X7J4C5_9FIRM</name>
<comment type="caution">
    <text evidence="9">The sequence shown here is derived from an EMBL/GenBank/DDBJ whole genome shotgun (WGS) entry which is preliminary data.</text>
</comment>
<keyword evidence="4" id="KW-0808">Transferase</keyword>
<dbReference type="PIRSF" id="PIRSF000524">
    <property type="entry name" value="SPT"/>
    <property type="match status" value="1"/>
</dbReference>
<dbReference type="InterPro" id="IPR015421">
    <property type="entry name" value="PyrdxlP-dep_Trfase_major"/>
</dbReference>
<dbReference type="InterPro" id="IPR015424">
    <property type="entry name" value="PyrdxlP-dep_Trfase"/>
</dbReference>